<organism evidence="4 5">
    <name type="scientific">Zalerion maritima</name>
    <dbReference type="NCBI Taxonomy" id="339359"/>
    <lineage>
        <taxon>Eukaryota</taxon>
        <taxon>Fungi</taxon>
        <taxon>Dikarya</taxon>
        <taxon>Ascomycota</taxon>
        <taxon>Pezizomycotina</taxon>
        <taxon>Sordariomycetes</taxon>
        <taxon>Lulworthiomycetidae</taxon>
        <taxon>Lulworthiales</taxon>
        <taxon>Lulworthiaceae</taxon>
        <taxon>Zalerion</taxon>
    </lineage>
</organism>
<proteinExistence type="predicted"/>
<dbReference type="GO" id="GO:0005096">
    <property type="term" value="F:GTPase activator activity"/>
    <property type="evidence" value="ECO:0007669"/>
    <property type="project" value="TreeGrafter"/>
</dbReference>
<feature type="region of interest" description="Disordered" evidence="2">
    <location>
        <begin position="96"/>
        <end position="118"/>
    </location>
</feature>
<evidence type="ECO:0000256" key="2">
    <source>
        <dbReference type="SAM" id="MobiDB-lite"/>
    </source>
</evidence>
<feature type="coiled-coil region" evidence="1">
    <location>
        <begin position="790"/>
        <end position="817"/>
    </location>
</feature>
<dbReference type="SUPFAM" id="SSF48350">
    <property type="entry name" value="GTPase activation domain, GAP"/>
    <property type="match status" value="1"/>
</dbReference>
<evidence type="ECO:0000259" key="3">
    <source>
        <dbReference type="PROSITE" id="PS50238"/>
    </source>
</evidence>
<evidence type="ECO:0000313" key="5">
    <source>
        <dbReference type="Proteomes" id="UP001201980"/>
    </source>
</evidence>
<dbReference type="SMART" id="SM00324">
    <property type="entry name" value="RhoGAP"/>
    <property type="match status" value="1"/>
</dbReference>
<accession>A0AAD5RRL7</accession>
<dbReference type="InterPro" id="IPR000198">
    <property type="entry name" value="RhoGAP_dom"/>
</dbReference>
<name>A0AAD5RRL7_9PEZI</name>
<dbReference type="Proteomes" id="UP001201980">
    <property type="component" value="Unassembled WGS sequence"/>
</dbReference>
<protein>
    <submittedName>
        <fullName evidence="4">RhoGAP domain-containing protein</fullName>
    </submittedName>
</protein>
<dbReference type="GO" id="GO:0007264">
    <property type="term" value="P:small GTPase-mediated signal transduction"/>
    <property type="evidence" value="ECO:0007669"/>
    <property type="project" value="TreeGrafter"/>
</dbReference>
<gene>
    <name evidence="4" type="ORF">MKZ38_000923</name>
</gene>
<feature type="region of interest" description="Disordered" evidence="2">
    <location>
        <begin position="767"/>
        <end position="788"/>
    </location>
</feature>
<feature type="region of interest" description="Disordered" evidence="2">
    <location>
        <begin position="498"/>
        <end position="560"/>
    </location>
</feature>
<dbReference type="PROSITE" id="PS50238">
    <property type="entry name" value="RHOGAP"/>
    <property type="match status" value="1"/>
</dbReference>
<feature type="compositionally biased region" description="Basic and acidic residues" evidence="2">
    <location>
        <begin position="832"/>
        <end position="842"/>
    </location>
</feature>
<feature type="compositionally biased region" description="Polar residues" evidence="2">
    <location>
        <begin position="648"/>
        <end position="668"/>
    </location>
</feature>
<evidence type="ECO:0000313" key="4">
    <source>
        <dbReference type="EMBL" id="KAJ2902189.1"/>
    </source>
</evidence>
<dbReference type="GO" id="GO:0005737">
    <property type="term" value="C:cytoplasm"/>
    <property type="evidence" value="ECO:0007669"/>
    <property type="project" value="TreeGrafter"/>
</dbReference>
<feature type="region of interest" description="Disordered" evidence="2">
    <location>
        <begin position="577"/>
        <end position="668"/>
    </location>
</feature>
<dbReference type="Gene3D" id="1.10.555.10">
    <property type="entry name" value="Rho GTPase activation protein"/>
    <property type="match status" value="1"/>
</dbReference>
<dbReference type="AlphaFoldDB" id="A0AAD5RRL7"/>
<dbReference type="InterPro" id="IPR008936">
    <property type="entry name" value="Rho_GTPase_activation_prot"/>
</dbReference>
<dbReference type="PANTHER" id="PTHR45808:SF2">
    <property type="entry name" value="RHO GTPASE-ACTIVATING PROTEIN 68F"/>
    <property type="match status" value="1"/>
</dbReference>
<dbReference type="CDD" id="cd00159">
    <property type="entry name" value="RhoGAP"/>
    <property type="match status" value="1"/>
</dbReference>
<sequence>MMRPANLDPLGTRSHPASSSPLTLIPYKRRPLSRASLANIRDHLCSSLGRANDLDTRAIRIGDPNTQEEEKTPADSDVVEDRDSLVKEYNRLARKHGIRTLQTTQSQQSPPKETGTIRRSWFPRTLFGQSWPNRKPSSQEYKATHHEKRSLSDLTLQLKVSKRDTLKGHHLDGLVRLCGRSMLYLPEEYAPGELSLPTCLRAPAQYLVAHAADRGLFRIAGSLKNVNLLYDYYAFEDRSEVAETTRQPNLPIHINYEVHDVASLFKRILSGLPGGILGSLALFDALIAIHSQLHDTPHSSQSTQCKIRARLIALAIGAVESQFQRELVCAVFGLLALLGKAAGPPLEERGQQPSPKHQNEVMGYEALGIVFGPLLIGDLISTHTMKLADPSAGLVLYPATPPRSRKERMRKIRQDRHHSGHTIDKIHVANNIAEMLISNWREAVKHMKCLKILKPDAERERRWATPTKVIRPSASMDFEFHKRPSWEIQPTAIRLTDARASPIHPSPTPPHGRYSRITPSGSRSVSRRPSSVQKLGIKTSFSTLSPTAEEPGEGKSVVSSKIPRPFKLGKHSRWSTVSLGSVQERSTHPALRDTPSKCTQDGETLLPSPGSQTMREKRHTLADIHPDLERSDDFENDGLQDKYETRSSKQPADSMSTVPLNSGGSSQEMSTIMSAARGKGPAPRKITGLTRGPGSVKKLAAMFEDVSKNQAEENGSPLRGPTSMRSHILPSVCMVPGESKIANIGSIVQCCHTDPPIARQVRRPRPLSMPHADKMPPGTHELPPGSPCSNAALHAQVRMLQRELDTKADEVLRLRRQAETMHGGDMRQVATRLRDAEESASA</sequence>
<reference evidence="4" key="1">
    <citation type="submission" date="2022-07" db="EMBL/GenBank/DDBJ databases">
        <title>Draft genome sequence of Zalerion maritima ATCC 34329, a (micro)plastics degrading marine fungus.</title>
        <authorList>
            <person name="Paco A."/>
            <person name="Goncalves M.F.M."/>
            <person name="Rocha-Santos T.A.P."/>
            <person name="Alves A."/>
        </authorList>
    </citation>
    <scope>NUCLEOTIDE SEQUENCE</scope>
    <source>
        <strain evidence="4">ATCC 34329</strain>
    </source>
</reference>
<feature type="compositionally biased region" description="Low complexity" evidence="2">
    <location>
        <begin position="102"/>
        <end position="111"/>
    </location>
</feature>
<comment type="caution">
    <text evidence="4">The sequence shown here is derived from an EMBL/GenBank/DDBJ whole genome shotgun (WGS) entry which is preliminary data.</text>
</comment>
<keyword evidence="5" id="KW-1185">Reference proteome</keyword>
<feature type="compositionally biased region" description="Low complexity" evidence="2">
    <location>
        <begin position="519"/>
        <end position="532"/>
    </location>
</feature>
<dbReference type="PANTHER" id="PTHR45808">
    <property type="entry name" value="RHO GTPASE-ACTIVATING PROTEIN 68F"/>
    <property type="match status" value="1"/>
</dbReference>
<feature type="compositionally biased region" description="Basic and acidic residues" evidence="2">
    <location>
        <begin position="585"/>
        <end position="595"/>
    </location>
</feature>
<evidence type="ECO:0000256" key="1">
    <source>
        <dbReference type="SAM" id="Coils"/>
    </source>
</evidence>
<feature type="region of interest" description="Disordered" evidence="2">
    <location>
        <begin position="817"/>
        <end position="842"/>
    </location>
</feature>
<feature type="domain" description="Rho-GAP" evidence="3">
    <location>
        <begin position="183"/>
        <end position="444"/>
    </location>
</feature>
<dbReference type="EMBL" id="JAKWBI020000121">
    <property type="protein sequence ID" value="KAJ2902189.1"/>
    <property type="molecule type" value="Genomic_DNA"/>
</dbReference>
<feature type="region of interest" description="Disordered" evidence="2">
    <location>
        <begin position="1"/>
        <end position="23"/>
    </location>
</feature>
<keyword evidence="1" id="KW-0175">Coiled coil</keyword>
<feature type="compositionally biased region" description="Basic and acidic residues" evidence="2">
    <location>
        <begin position="619"/>
        <end position="647"/>
    </location>
</feature>